<evidence type="ECO:0000256" key="4">
    <source>
        <dbReference type="ARBA" id="ARBA00022692"/>
    </source>
</evidence>
<dbReference type="InterPro" id="IPR004117">
    <property type="entry name" value="7tm6_olfct_rcpt"/>
</dbReference>
<evidence type="ECO:0000256" key="2">
    <source>
        <dbReference type="ARBA" id="ARBA00022475"/>
    </source>
</evidence>
<protein>
    <submittedName>
        <fullName evidence="11">Olfactory receptor 39</fullName>
    </submittedName>
</protein>
<evidence type="ECO:0000256" key="8">
    <source>
        <dbReference type="ARBA" id="ARBA00023170"/>
    </source>
</evidence>
<keyword evidence="8 11" id="KW-0675">Receptor</keyword>
<dbReference type="GO" id="GO:0004984">
    <property type="term" value="F:olfactory receptor activity"/>
    <property type="evidence" value="ECO:0007669"/>
    <property type="project" value="InterPro"/>
</dbReference>
<evidence type="ECO:0000256" key="9">
    <source>
        <dbReference type="ARBA" id="ARBA00023224"/>
    </source>
</evidence>
<dbReference type="Pfam" id="PF02949">
    <property type="entry name" value="7tm_6"/>
    <property type="match status" value="1"/>
</dbReference>
<evidence type="ECO:0000256" key="10">
    <source>
        <dbReference type="SAM" id="Phobius"/>
    </source>
</evidence>
<evidence type="ECO:0000256" key="6">
    <source>
        <dbReference type="ARBA" id="ARBA00022989"/>
    </source>
</evidence>
<dbReference type="PANTHER" id="PTHR21137:SF35">
    <property type="entry name" value="ODORANT RECEPTOR 19A-RELATED"/>
    <property type="match status" value="1"/>
</dbReference>
<reference evidence="11" key="1">
    <citation type="journal article" date="2017" name="Comp. Biochem. Physiol. Part D Genomics Proteomics">
        <title>Candidate chemosensory genes identified in the endoparasitoid Meteorus pulchricornis (Hymenoptera: Braconidae) by antennal transcriptome analysis.</title>
        <authorList>
            <person name="Sheng S."/>
            <person name="Liao C.W."/>
            <person name="Zheng Y."/>
            <person name="Zhou Y."/>
            <person name="Xu Y."/>
            <person name="Song W.M."/>
            <person name="He P."/>
            <person name="Zhang J."/>
            <person name="Wu F.A."/>
        </authorList>
    </citation>
    <scope>NUCLEOTIDE SEQUENCE</scope>
    <source>
        <strain evidence="11">Zhenjiang</strain>
    </source>
</reference>
<dbReference type="PANTHER" id="PTHR21137">
    <property type="entry name" value="ODORANT RECEPTOR"/>
    <property type="match status" value="1"/>
</dbReference>
<sequence length="263" mass="30097">MSSLSYNIFVLRCLGLWYSDDWITGWKAKIYIGYTALIVLILYSFTLSHFIMLYECIDDANEFANTLFMLLTLIAICGKMFNIVSKRQAIEKIMTALQTDPFTPEDPTELSINSECIRKINFCRLYTILYGILTESTCTMLTLASLNRDVPRGDLPYKAWLPYTISSPNAYWFAYSHQTFGLYIAATTDVAFDTFVPGLMMMTCGQIQIFNHRFEKIFETLKSTTDPNGDALHLEDQAIAEKKLVADCIEHHTAIFESSILFF</sequence>
<proteinExistence type="evidence at transcript level"/>
<comment type="subcellular location">
    <subcellularLocation>
        <location evidence="1">Cell membrane</location>
        <topology evidence="1">Multi-pass membrane protein</topology>
    </subcellularLocation>
</comment>
<evidence type="ECO:0000256" key="5">
    <source>
        <dbReference type="ARBA" id="ARBA00022725"/>
    </source>
</evidence>
<dbReference type="GO" id="GO:0005549">
    <property type="term" value="F:odorant binding"/>
    <property type="evidence" value="ECO:0007669"/>
    <property type="project" value="InterPro"/>
</dbReference>
<dbReference type="GO" id="GO:0005886">
    <property type="term" value="C:plasma membrane"/>
    <property type="evidence" value="ECO:0007669"/>
    <property type="project" value="UniProtKB-SubCell"/>
</dbReference>
<organism evidence="11">
    <name type="scientific">Meteorus pulchricornis</name>
    <dbReference type="NCBI Taxonomy" id="51522"/>
    <lineage>
        <taxon>Eukaryota</taxon>
        <taxon>Metazoa</taxon>
        <taxon>Ecdysozoa</taxon>
        <taxon>Arthropoda</taxon>
        <taxon>Hexapoda</taxon>
        <taxon>Insecta</taxon>
        <taxon>Pterygota</taxon>
        <taxon>Neoptera</taxon>
        <taxon>Endopterygota</taxon>
        <taxon>Hymenoptera</taxon>
        <taxon>Apocrita</taxon>
        <taxon>Ichneumonoidea</taxon>
        <taxon>Braconidae</taxon>
        <taxon>Meteorinae</taxon>
        <taxon>Meteorus</taxon>
    </lineage>
</organism>
<evidence type="ECO:0000256" key="3">
    <source>
        <dbReference type="ARBA" id="ARBA00022606"/>
    </source>
</evidence>
<dbReference type="EMBL" id="KY445506">
    <property type="protein sequence ID" value="AQN78441.1"/>
    <property type="molecule type" value="mRNA"/>
</dbReference>
<feature type="transmembrane region" description="Helical" evidence="10">
    <location>
        <begin position="63"/>
        <end position="84"/>
    </location>
</feature>
<accession>A0A1S5VFM7</accession>
<evidence type="ECO:0000256" key="1">
    <source>
        <dbReference type="ARBA" id="ARBA00004651"/>
    </source>
</evidence>
<keyword evidence="6 10" id="KW-1133">Transmembrane helix</keyword>
<evidence type="ECO:0000256" key="7">
    <source>
        <dbReference type="ARBA" id="ARBA00023136"/>
    </source>
</evidence>
<keyword evidence="7 10" id="KW-0472">Membrane</keyword>
<keyword evidence="5" id="KW-0552">Olfaction</keyword>
<feature type="transmembrane region" description="Helical" evidence="10">
    <location>
        <begin position="31"/>
        <end position="51"/>
    </location>
</feature>
<evidence type="ECO:0000313" key="11">
    <source>
        <dbReference type="EMBL" id="AQN78441.1"/>
    </source>
</evidence>
<keyword evidence="3" id="KW-0716">Sensory transduction</keyword>
<keyword evidence="2" id="KW-1003">Cell membrane</keyword>
<dbReference type="AlphaFoldDB" id="A0A1S5VFM7"/>
<keyword evidence="9" id="KW-0807">Transducer</keyword>
<keyword evidence="4 10" id="KW-0812">Transmembrane</keyword>
<name>A0A1S5VFM7_9HYME</name>
<dbReference type="GO" id="GO:0007165">
    <property type="term" value="P:signal transduction"/>
    <property type="evidence" value="ECO:0007669"/>
    <property type="project" value="UniProtKB-KW"/>
</dbReference>